<dbReference type="EMBL" id="BARU01046761">
    <property type="protein sequence ID" value="GAH93276.1"/>
    <property type="molecule type" value="Genomic_DNA"/>
</dbReference>
<feature type="non-terminal residue" evidence="1">
    <location>
        <position position="1"/>
    </location>
</feature>
<dbReference type="AlphaFoldDB" id="X1JEY8"/>
<reference evidence="1" key="1">
    <citation type="journal article" date="2014" name="Front. Microbiol.">
        <title>High frequency of phylogenetically diverse reductive dehalogenase-homologous genes in deep subseafloor sedimentary metagenomes.</title>
        <authorList>
            <person name="Kawai M."/>
            <person name="Futagami T."/>
            <person name="Toyoda A."/>
            <person name="Takaki Y."/>
            <person name="Nishi S."/>
            <person name="Hori S."/>
            <person name="Arai W."/>
            <person name="Tsubouchi T."/>
            <person name="Morono Y."/>
            <person name="Uchiyama I."/>
            <person name="Ito T."/>
            <person name="Fujiyama A."/>
            <person name="Inagaki F."/>
            <person name="Takami H."/>
        </authorList>
    </citation>
    <scope>NUCLEOTIDE SEQUENCE</scope>
    <source>
        <strain evidence="1">Expedition CK06-06</strain>
    </source>
</reference>
<sequence>LTEYSNIRGSFAEMIGAALAKRDLTPSGLEYHLKGLTTKVKEFVDYCQGRMKPYFEK</sequence>
<evidence type="ECO:0000313" key="1">
    <source>
        <dbReference type="EMBL" id="GAH93276.1"/>
    </source>
</evidence>
<protein>
    <submittedName>
        <fullName evidence="1">Uncharacterized protein</fullName>
    </submittedName>
</protein>
<name>X1JEY8_9ZZZZ</name>
<proteinExistence type="predicted"/>
<gene>
    <name evidence="1" type="ORF">S03H2_70387</name>
</gene>
<comment type="caution">
    <text evidence="1">The sequence shown here is derived from an EMBL/GenBank/DDBJ whole genome shotgun (WGS) entry which is preliminary data.</text>
</comment>
<organism evidence="1">
    <name type="scientific">marine sediment metagenome</name>
    <dbReference type="NCBI Taxonomy" id="412755"/>
    <lineage>
        <taxon>unclassified sequences</taxon>
        <taxon>metagenomes</taxon>
        <taxon>ecological metagenomes</taxon>
    </lineage>
</organism>
<accession>X1JEY8</accession>